<comment type="caution">
    <text evidence="2">The sequence shown here is derived from an EMBL/GenBank/DDBJ whole genome shotgun (WGS) entry which is preliminary data.</text>
</comment>
<evidence type="ECO:0000313" key="3">
    <source>
        <dbReference type="Proteomes" id="UP000299102"/>
    </source>
</evidence>
<name>A0A4C2ADR7_EUMVA</name>
<proteinExistence type="predicted"/>
<reference evidence="2 3" key="1">
    <citation type="journal article" date="2019" name="Commun. Biol.">
        <title>The bagworm genome reveals a unique fibroin gene that provides high tensile strength.</title>
        <authorList>
            <person name="Kono N."/>
            <person name="Nakamura H."/>
            <person name="Ohtoshi R."/>
            <person name="Tomita M."/>
            <person name="Numata K."/>
            <person name="Arakawa K."/>
        </authorList>
    </citation>
    <scope>NUCLEOTIDE SEQUENCE [LARGE SCALE GENOMIC DNA]</scope>
</reference>
<evidence type="ECO:0000313" key="2">
    <source>
        <dbReference type="EMBL" id="GBP96977.1"/>
    </source>
</evidence>
<feature type="region of interest" description="Disordered" evidence="1">
    <location>
        <begin position="83"/>
        <end position="105"/>
    </location>
</feature>
<evidence type="ECO:0000256" key="1">
    <source>
        <dbReference type="SAM" id="MobiDB-lite"/>
    </source>
</evidence>
<protein>
    <submittedName>
        <fullName evidence="2">Uncharacterized protein</fullName>
    </submittedName>
</protein>
<accession>A0A4C2ADR7</accession>
<dbReference type="Proteomes" id="UP000299102">
    <property type="component" value="Unassembled WGS sequence"/>
</dbReference>
<gene>
    <name evidence="2" type="ORF">EVAR_89954_1</name>
</gene>
<organism evidence="2 3">
    <name type="scientific">Eumeta variegata</name>
    <name type="common">Bagworm moth</name>
    <name type="synonym">Eumeta japonica</name>
    <dbReference type="NCBI Taxonomy" id="151549"/>
    <lineage>
        <taxon>Eukaryota</taxon>
        <taxon>Metazoa</taxon>
        <taxon>Ecdysozoa</taxon>
        <taxon>Arthropoda</taxon>
        <taxon>Hexapoda</taxon>
        <taxon>Insecta</taxon>
        <taxon>Pterygota</taxon>
        <taxon>Neoptera</taxon>
        <taxon>Endopterygota</taxon>
        <taxon>Lepidoptera</taxon>
        <taxon>Glossata</taxon>
        <taxon>Ditrysia</taxon>
        <taxon>Tineoidea</taxon>
        <taxon>Psychidae</taxon>
        <taxon>Oiketicinae</taxon>
        <taxon>Eumeta</taxon>
    </lineage>
</organism>
<sequence>MASDTLQHCSPLFHYAHDAWWASPPTLHYGPHSLTAGAEPLLGCREARIGRDRFRQSRHDSAARLPFLPRPLGGAKLFTESTSARVGGRQRSLERRSRDSVGACTGTARHQWKPARFVRDVDFHRAKRYPGGVEGLLPNT</sequence>
<dbReference type="EMBL" id="BGZK01002855">
    <property type="protein sequence ID" value="GBP96977.1"/>
    <property type="molecule type" value="Genomic_DNA"/>
</dbReference>
<dbReference type="AlphaFoldDB" id="A0A4C2ADR7"/>
<keyword evidence="3" id="KW-1185">Reference proteome</keyword>